<protein>
    <submittedName>
        <fullName evidence="15">Methyl-accepting chemotaxis sensory transducer with Cache sensor</fullName>
    </submittedName>
</protein>
<dbReference type="Pfam" id="PF00015">
    <property type="entry name" value="MCPsignal"/>
    <property type="match status" value="1"/>
</dbReference>
<accession>A0A1I5IPU0</accession>
<feature type="compositionally biased region" description="Polar residues" evidence="11">
    <location>
        <begin position="675"/>
        <end position="686"/>
    </location>
</feature>
<evidence type="ECO:0000256" key="3">
    <source>
        <dbReference type="ARBA" id="ARBA00022500"/>
    </source>
</evidence>
<dbReference type="GO" id="GO:0007165">
    <property type="term" value="P:signal transduction"/>
    <property type="evidence" value="ECO:0007669"/>
    <property type="project" value="UniProtKB-KW"/>
</dbReference>
<dbReference type="AlphaFoldDB" id="A0A1I5IPU0"/>
<organism evidence="15 16">
    <name type="scientific">Cohaesibacter marisflavi</name>
    <dbReference type="NCBI Taxonomy" id="655353"/>
    <lineage>
        <taxon>Bacteria</taxon>
        <taxon>Pseudomonadati</taxon>
        <taxon>Pseudomonadota</taxon>
        <taxon>Alphaproteobacteria</taxon>
        <taxon>Hyphomicrobiales</taxon>
        <taxon>Cohaesibacteraceae</taxon>
    </lineage>
</organism>
<evidence type="ECO:0000256" key="4">
    <source>
        <dbReference type="ARBA" id="ARBA00022692"/>
    </source>
</evidence>
<proteinExistence type="inferred from homology"/>
<evidence type="ECO:0000256" key="5">
    <source>
        <dbReference type="ARBA" id="ARBA00022989"/>
    </source>
</evidence>
<dbReference type="PANTHER" id="PTHR32089:SF112">
    <property type="entry name" value="LYSOZYME-LIKE PROTEIN-RELATED"/>
    <property type="match status" value="1"/>
</dbReference>
<dbReference type="EMBL" id="FOVR01000009">
    <property type="protein sequence ID" value="SFO62615.1"/>
    <property type="molecule type" value="Genomic_DNA"/>
</dbReference>
<dbReference type="CDD" id="cd12913">
    <property type="entry name" value="PDC1_MCP_like"/>
    <property type="match status" value="1"/>
</dbReference>
<evidence type="ECO:0000256" key="2">
    <source>
        <dbReference type="ARBA" id="ARBA00022475"/>
    </source>
</evidence>
<evidence type="ECO:0000313" key="16">
    <source>
        <dbReference type="Proteomes" id="UP000199236"/>
    </source>
</evidence>
<keyword evidence="7 9" id="KW-0807">Transducer</keyword>
<evidence type="ECO:0000256" key="9">
    <source>
        <dbReference type="PROSITE-ProRule" id="PRU00284"/>
    </source>
</evidence>
<dbReference type="GO" id="GO:0006935">
    <property type="term" value="P:chemotaxis"/>
    <property type="evidence" value="ECO:0007669"/>
    <property type="project" value="UniProtKB-KW"/>
</dbReference>
<feature type="domain" description="HAMP" evidence="14">
    <location>
        <begin position="352"/>
        <end position="405"/>
    </location>
</feature>
<dbReference type="Gene3D" id="1.10.287.950">
    <property type="entry name" value="Methyl-accepting chemotaxis protein"/>
    <property type="match status" value="1"/>
</dbReference>
<dbReference type="Gene3D" id="3.30.450.20">
    <property type="entry name" value="PAS domain"/>
    <property type="match status" value="2"/>
</dbReference>
<dbReference type="GO" id="GO:0005886">
    <property type="term" value="C:plasma membrane"/>
    <property type="evidence" value="ECO:0007669"/>
    <property type="project" value="UniProtKB-SubCell"/>
</dbReference>
<dbReference type="SMART" id="SM00283">
    <property type="entry name" value="MA"/>
    <property type="match status" value="1"/>
</dbReference>
<dbReference type="OrthoDB" id="3378718at2"/>
<dbReference type="InterPro" id="IPR003660">
    <property type="entry name" value="HAMP_dom"/>
</dbReference>
<sequence length="704" mass="75394">MFSRMMITTKMLVASILTLIVVLAAGITFIGWQSSSITKETTFREAKAVTETQVAEVKNTLQYGLTSAGNIANALTSLKQDDMTNRQAWSGMLLHMLEKTPELSGTWGAVIDNKLDGEDTKAANSEYHDASGVWRPYFFRNPDGSIGFRTIADMDSKSREELSWFYGAYDSGKPYATEPYSWDMGGKTVTGVSLAVPIKDASDNIIGVAGTDIILTELSDYLSSIKPLGSGTVQLISQEGKWIAHSDSTLLGKNWNEGRSEADLSHQAELFNAIKSGKPLTFEGYSNTLATDVIRFIDPVPVGNTGNSLALIVSIPVDSVYAASRQITMSVVITGLVLILAVSLALFLVGQSVIRKPLAATTETIKALINRQYDVTIGYLNRKDEIGQINHALEIFRESSLRAEQLTKEQEKEKEEQLRRAAKVNELAQAFDAQISGLLDTVSSSVERLDLTSQQLTQGADSTSMRSNAVAAASEEASANVEAVASAAEELFASVNEINRQVDQSNQIASEAVMQANRTNSKIEGLSNAATRIGEVVKLITDVAEQTNLLALNATIEAARAGEAGKGFAVVAAEVKGLAEQTSKATDEIAQQIQAVQNETDGAVTAIGEISATIEHMNQIAAAITEAVQQQGQATQEIARNIQEASAGTREVSSNIAGVSTSASETGEAARHVSESASELTNESSNLRRSVSGFFEDIRKVVGS</sequence>
<dbReference type="PROSITE" id="PS50885">
    <property type="entry name" value="HAMP"/>
    <property type="match status" value="1"/>
</dbReference>
<feature type="coiled-coil region" evidence="10">
    <location>
        <begin position="396"/>
        <end position="427"/>
    </location>
</feature>
<evidence type="ECO:0000256" key="11">
    <source>
        <dbReference type="SAM" id="MobiDB-lite"/>
    </source>
</evidence>
<evidence type="ECO:0000256" key="10">
    <source>
        <dbReference type="SAM" id="Coils"/>
    </source>
</evidence>
<dbReference type="SUPFAM" id="SSF58104">
    <property type="entry name" value="Methyl-accepting chemotaxis protein (MCP) signaling domain"/>
    <property type="match status" value="1"/>
</dbReference>
<dbReference type="Proteomes" id="UP000199236">
    <property type="component" value="Unassembled WGS sequence"/>
</dbReference>
<comment type="subcellular location">
    <subcellularLocation>
        <location evidence="1">Cell membrane</location>
        <topology evidence="1">Multi-pass membrane protein</topology>
    </subcellularLocation>
</comment>
<dbReference type="InterPro" id="IPR004089">
    <property type="entry name" value="MCPsignal_dom"/>
</dbReference>
<evidence type="ECO:0000256" key="7">
    <source>
        <dbReference type="ARBA" id="ARBA00023224"/>
    </source>
</evidence>
<keyword evidence="2" id="KW-1003">Cell membrane</keyword>
<dbReference type="PANTHER" id="PTHR32089">
    <property type="entry name" value="METHYL-ACCEPTING CHEMOTAXIS PROTEIN MCPB"/>
    <property type="match status" value="1"/>
</dbReference>
<keyword evidence="16" id="KW-1185">Reference proteome</keyword>
<feature type="region of interest" description="Disordered" evidence="11">
    <location>
        <begin position="653"/>
        <end position="686"/>
    </location>
</feature>
<keyword evidence="3" id="KW-0145">Chemotaxis</keyword>
<keyword evidence="5 12" id="KW-1133">Transmembrane helix</keyword>
<evidence type="ECO:0000259" key="14">
    <source>
        <dbReference type="PROSITE" id="PS50885"/>
    </source>
</evidence>
<feature type="domain" description="Methyl-accepting transducer" evidence="13">
    <location>
        <begin position="438"/>
        <end position="681"/>
    </location>
</feature>
<evidence type="ECO:0000256" key="6">
    <source>
        <dbReference type="ARBA" id="ARBA00023136"/>
    </source>
</evidence>
<keyword evidence="6 12" id="KW-0472">Membrane</keyword>
<evidence type="ECO:0000256" key="8">
    <source>
        <dbReference type="ARBA" id="ARBA00029447"/>
    </source>
</evidence>
<name>A0A1I5IPU0_9HYPH</name>
<evidence type="ECO:0000313" key="15">
    <source>
        <dbReference type="EMBL" id="SFO62615.1"/>
    </source>
</evidence>
<keyword evidence="10" id="KW-0175">Coiled coil</keyword>
<dbReference type="InterPro" id="IPR033479">
    <property type="entry name" value="dCache_1"/>
</dbReference>
<evidence type="ECO:0000256" key="12">
    <source>
        <dbReference type="SAM" id="Phobius"/>
    </source>
</evidence>
<comment type="similarity">
    <text evidence="8">Belongs to the methyl-accepting chemotaxis (MCP) protein family.</text>
</comment>
<feature type="compositionally biased region" description="Polar residues" evidence="11">
    <location>
        <begin position="653"/>
        <end position="665"/>
    </location>
</feature>
<dbReference type="STRING" id="655353.SAMN04488056_109135"/>
<dbReference type="RefSeq" id="WP_090074047.1">
    <property type="nucleotide sequence ID" value="NZ_FOVR01000009.1"/>
</dbReference>
<dbReference type="Pfam" id="PF02743">
    <property type="entry name" value="dCache_1"/>
    <property type="match status" value="1"/>
</dbReference>
<dbReference type="PROSITE" id="PS50111">
    <property type="entry name" value="CHEMOTAXIS_TRANSDUC_2"/>
    <property type="match status" value="1"/>
</dbReference>
<keyword evidence="4 12" id="KW-0812">Transmembrane</keyword>
<dbReference type="Gene3D" id="6.10.340.10">
    <property type="match status" value="1"/>
</dbReference>
<evidence type="ECO:0000256" key="1">
    <source>
        <dbReference type="ARBA" id="ARBA00004651"/>
    </source>
</evidence>
<evidence type="ECO:0000259" key="13">
    <source>
        <dbReference type="PROSITE" id="PS50111"/>
    </source>
</evidence>
<reference evidence="15 16" key="1">
    <citation type="submission" date="2016-10" db="EMBL/GenBank/DDBJ databases">
        <authorList>
            <person name="de Groot N.N."/>
        </authorList>
    </citation>
    <scope>NUCLEOTIDE SEQUENCE [LARGE SCALE GENOMIC DNA]</scope>
    <source>
        <strain evidence="15 16">CGMCC 1.9157</strain>
    </source>
</reference>
<feature type="transmembrane region" description="Helical" evidence="12">
    <location>
        <begin position="327"/>
        <end position="349"/>
    </location>
</feature>
<gene>
    <name evidence="15" type="ORF">SAMN04488056_109135</name>
</gene>